<gene>
    <name evidence="1" type="ORF">Psal009_02144</name>
</gene>
<organism evidence="1 2">
    <name type="scientific">Piscirickettsia salmonis</name>
    <dbReference type="NCBI Taxonomy" id="1238"/>
    <lineage>
        <taxon>Bacteria</taxon>
        <taxon>Pseudomonadati</taxon>
        <taxon>Pseudomonadota</taxon>
        <taxon>Gammaproteobacteria</taxon>
        <taxon>Thiotrichales</taxon>
        <taxon>Piscirickettsiaceae</taxon>
        <taxon>Piscirickettsia</taxon>
    </lineage>
</organism>
<dbReference type="PROSITE" id="PS51257">
    <property type="entry name" value="PROKAR_LIPOPROTEIN"/>
    <property type="match status" value="1"/>
</dbReference>
<evidence type="ECO:0000313" key="1">
    <source>
        <dbReference type="EMBL" id="QGO06236.1"/>
    </source>
</evidence>
<protein>
    <submittedName>
        <fullName evidence="1">Uncharacterized protein</fullName>
    </submittedName>
</protein>
<name>A0A9Q6PU52_PISSA</name>
<reference evidence="1 2" key="1">
    <citation type="submission" date="2019-04" db="EMBL/GenBank/DDBJ databases">
        <title>Complete genome sequencing of Piscirickettsia salmonis strain Psal-009.</title>
        <authorList>
            <person name="Schober I."/>
            <person name="Bunk B."/>
            <person name="Sproer C."/>
            <person name="Carril G.P."/>
            <person name="Riedel T."/>
            <person name="Flores-Herrera P.A."/>
            <person name="Nourdin-Galindo G."/>
            <person name="Marshall S.H."/>
            <person name="Overmann J."/>
        </authorList>
    </citation>
    <scope>NUCLEOTIDE SEQUENCE [LARGE SCALE GENOMIC DNA]</scope>
    <source>
        <strain evidence="1 2">Psal-009</strain>
    </source>
</reference>
<dbReference type="AlphaFoldDB" id="A0A9Q6PU52"/>
<dbReference type="RefSeq" id="WP_081007074.1">
    <property type="nucleotide sequence ID" value="NZ_CP039040.1"/>
</dbReference>
<keyword evidence="2" id="KW-1185">Reference proteome</keyword>
<proteinExistence type="predicted"/>
<dbReference type="Proteomes" id="UP000422232">
    <property type="component" value="Chromosome"/>
</dbReference>
<sequence>MRKIKKLPYILTLTSLLLSSLSSCSIYPVDLGTDATYKSPVTASALPFPIQVTPIKLTKAGLYKHYRFYSTENFPAALRLTVQSMLTQANLGSPLKNNTHLKKTSTLKIKLYPVTINDSSKNTVIGMFSFSTTLGNNQQTLWSKKLSATITGSSLNNLFKQAAQEIAYAINYTLTQECRFNINTVQCNGERFKIS</sequence>
<dbReference type="EMBL" id="CP038908">
    <property type="protein sequence ID" value="QGO06236.1"/>
    <property type="molecule type" value="Genomic_DNA"/>
</dbReference>
<evidence type="ECO:0000313" key="2">
    <source>
        <dbReference type="Proteomes" id="UP000422232"/>
    </source>
</evidence>
<accession>A0A9Q6PU52</accession>